<evidence type="ECO:0000259" key="1">
    <source>
        <dbReference type="Pfam" id="PF22513"/>
    </source>
</evidence>
<accession>A0ABT6CAQ0</accession>
<proteinExistence type="predicted"/>
<dbReference type="Pfam" id="PF22513">
    <property type="entry name" value="FitA-like_RHH"/>
    <property type="match status" value="1"/>
</dbReference>
<evidence type="ECO:0000313" key="2">
    <source>
        <dbReference type="EMBL" id="MDF8264371.1"/>
    </source>
</evidence>
<evidence type="ECO:0000313" key="3">
    <source>
        <dbReference type="Proteomes" id="UP001528912"/>
    </source>
</evidence>
<name>A0ABT6CAQ0_9MICO</name>
<dbReference type="InterPro" id="IPR053853">
    <property type="entry name" value="FitA-like_RHH"/>
</dbReference>
<dbReference type="Proteomes" id="UP001528912">
    <property type="component" value="Unassembled WGS sequence"/>
</dbReference>
<dbReference type="SUPFAM" id="SSF47598">
    <property type="entry name" value="Ribbon-helix-helix"/>
    <property type="match status" value="1"/>
</dbReference>
<dbReference type="InterPro" id="IPR010985">
    <property type="entry name" value="Ribbon_hlx_hlx"/>
</dbReference>
<dbReference type="EMBL" id="JAROAV010000028">
    <property type="protein sequence ID" value="MDF8264371.1"/>
    <property type="molecule type" value="Genomic_DNA"/>
</dbReference>
<sequence>MATNIQVRSVDDDLAEAAKRRAAETHRSLSAYVRDLIERDVAQHGARARMQGVLDEIRADVVRPQATRAQVLEALEQARREMYSA</sequence>
<protein>
    <recommendedName>
        <fullName evidence="1">Antitoxin FitA-like ribbon-helix-helix domain-containing protein</fullName>
    </recommendedName>
</protein>
<gene>
    <name evidence="2" type="ORF">P4R38_08965</name>
</gene>
<feature type="domain" description="Antitoxin FitA-like ribbon-helix-helix" evidence="1">
    <location>
        <begin position="4"/>
        <end position="40"/>
    </location>
</feature>
<comment type="caution">
    <text evidence="2">The sequence shown here is derived from an EMBL/GenBank/DDBJ whole genome shotgun (WGS) entry which is preliminary data.</text>
</comment>
<organism evidence="2 3">
    <name type="scientific">Luteipulveratus flavus</name>
    <dbReference type="NCBI Taxonomy" id="3031728"/>
    <lineage>
        <taxon>Bacteria</taxon>
        <taxon>Bacillati</taxon>
        <taxon>Actinomycetota</taxon>
        <taxon>Actinomycetes</taxon>
        <taxon>Micrococcales</taxon>
        <taxon>Dermacoccaceae</taxon>
        <taxon>Luteipulveratus</taxon>
    </lineage>
</organism>
<reference evidence="2 3" key="1">
    <citation type="submission" date="2023-03" db="EMBL/GenBank/DDBJ databases">
        <title>YIM 133296 draft genome.</title>
        <authorList>
            <person name="Xiong L."/>
        </authorList>
    </citation>
    <scope>NUCLEOTIDE SEQUENCE [LARGE SCALE GENOMIC DNA]</scope>
    <source>
        <strain evidence="2 3">YIM 133296</strain>
    </source>
</reference>
<dbReference type="RefSeq" id="WP_277191893.1">
    <property type="nucleotide sequence ID" value="NZ_JAROAV010000028.1"/>
</dbReference>
<keyword evidence="3" id="KW-1185">Reference proteome</keyword>